<dbReference type="EMBL" id="CAUJNA010000702">
    <property type="protein sequence ID" value="CAJ1380320.1"/>
    <property type="molecule type" value="Genomic_DNA"/>
</dbReference>
<name>A0AA36I548_9DINO</name>
<evidence type="ECO:0000256" key="1">
    <source>
        <dbReference type="PROSITE-ProRule" id="PRU00175"/>
    </source>
</evidence>
<dbReference type="PROSITE" id="PS50089">
    <property type="entry name" value="ZF_RING_2"/>
    <property type="match status" value="1"/>
</dbReference>
<evidence type="ECO:0000313" key="4">
    <source>
        <dbReference type="EMBL" id="CAJ1380320.1"/>
    </source>
</evidence>
<evidence type="ECO:0000259" key="3">
    <source>
        <dbReference type="PROSITE" id="PS50089"/>
    </source>
</evidence>
<dbReference type="GO" id="GO:0008270">
    <property type="term" value="F:zinc ion binding"/>
    <property type="evidence" value="ECO:0007669"/>
    <property type="project" value="UniProtKB-KW"/>
</dbReference>
<accession>A0AA36I548</accession>
<feature type="compositionally biased region" description="Basic residues" evidence="2">
    <location>
        <begin position="78"/>
        <end position="88"/>
    </location>
</feature>
<keyword evidence="1" id="KW-0862">Zinc</keyword>
<protein>
    <recommendedName>
        <fullName evidence="3">RING-type domain-containing protein</fullName>
    </recommendedName>
</protein>
<dbReference type="InterPro" id="IPR001841">
    <property type="entry name" value="Znf_RING"/>
</dbReference>
<reference evidence="4" key="1">
    <citation type="submission" date="2023-08" db="EMBL/GenBank/DDBJ databases">
        <authorList>
            <person name="Chen Y."/>
            <person name="Shah S."/>
            <person name="Dougan E. K."/>
            <person name="Thang M."/>
            <person name="Chan C."/>
        </authorList>
    </citation>
    <scope>NUCLEOTIDE SEQUENCE</scope>
</reference>
<feature type="region of interest" description="Disordered" evidence="2">
    <location>
        <begin position="75"/>
        <end position="119"/>
    </location>
</feature>
<evidence type="ECO:0000256" key="2">
    <source>
        <dbReference type="SAM" id="MobiDB-lite"/>
    </source>
</evidence>
<keyword evidence="1" id="KW-0863">Zinc-finger</keyword>
<dbReference type="Proteomes" id="UP001178507">
    <property type="component" value="Unassembled WGS sequence"/>
</dbReference>
<comment type="caution">
    <text evidence="4">The sequence shown here is derived from an EMBL/GenBank/DDBJ whole genome shotgun (WGS) entry which is preliminary data.</text>
</comment>
<sequence>MAEQIRRLLRFSLRKESKAQAKPGSQGECLFCAGHLRCSESLTLPCGHKLHVGCFRSWLDHMCCPECGKAAASEASARHRRIHQRRSSSRTSSSGSPLTLSTITECSEEDEIKGRKEQRRDRIRHNDGLRILKI</sequence>
<feature type="domain" description="RING-type" evidence="3">
    <location>
        <begin position="29"/>
        <end position="67"/>
    </location>
</feature>
<feature type="compositionally biased region" description="Low complexity" evidence="2">
    <location>
        <begin position="89"/>
        <end position="104"/>
    </location>
</feature>
<proteinExistence type="predicted"/>
<keyword evidence="5" id="KW-1185">Reference proteome</keyword>
<organism evidence="4 5">
    <name type="scientific">Effrenium voratum</name>
    <dbReference type="NCBI Taxonomy" id="2562239"/>
    <lineage>
        <taxon>Eukaryota</taxon>
        <taxon>Sar</taxon>
        <taxon>Alveolata</taxon>
        <taxon>Dinophyceae</taxon>
        <taxon>Suessiales</taxon>
        <taxon>Symbiodiniaceae</taxon>
        <taxon>Effrenium</taxon>
    </lineage>
</organism>
<dbReference type="AlphaFoldDB" id="A0AA36I548"/>
<keyword evidence="1" id="KW-0479">Metal-binding</keyword>
<dbReference type="InterPro" id="IPR013083">
    <property type="entry name" value="Znf_RING/FYVE/PHD"/>
</dbReference>
<gene>
    <name evidence="4" type="ORF">EVOR1521_LOCUS8290</name>
</gene>
<evidence type="ECO:0000313" key="5">
    <source>
        <dbReference type="Proteomes" id="UP001178507"/>
    </source>
</evidence>
<dbReference type="SUPFAM" id="SSF57850">
    <property type="entry name" value="RING/U-box"/>
    <property type="match status" value="1"/>
</dbReference>
<dbReference type="Gene3D" id="3.30.40.10">
    <property type="entry name" value="Zinc/RING finger domain, C3HC4 (zinc finger)"/>
    <property type="match status" value="1"/>
</dbReference>